<proteinExistence type="predicted"/>
<evidence type="ECO:0000313" key="3">
    <source>
        <dbReference type="Proteomes" id="UP000016587"/>
    </source>
</evidence>
<dbReference type="PATRIC" id="fig|1121448.10.peg.2130"/>
<dbReference type="KEGG" id="dgg:DGI_2177"/>
<reference evidence="3" key="2">
    <citation type="submission" date="2013-07" db="EMBL/GenBank/DDBJ databases">
        <authorList>
            <person name="Morais-Silva F.O."/>
            <person name="Rezende A.M."/>
            <person name="Pimentel C."/>
            <person name="Resende D.M."/>
            <person name="Santos C.I."/>
            <person name="Clemente C."/>
            <person name="de Oliveira L.M."/>
            <person name="da Silva S.M."/>
            <person name="Costa D.A."/>
            <person name="Varela-Raposo A."/>
            <person name="Horacio E.C.A."/>
            <person name="Matos M."/>
            <person name="Flores O."/>
            <person name="Ruiz J.C."/>
            <person name="Rodrigues-Pousada C."/>
        </authorList>
    </citation>
    <scope>NUCLEOTIDE SEQUENCE [LARGE SCALE GENOMIC DNA]</scope>
    <source>
        <strain evidence="3">ATCC 19364 / DSM 1382 / NCIMB 9332 / VKM B-1759</strain>
    </source>
</reference>
<gene>
    <name evidence="2" type="ORF">DGI_2177</name>
</gene>
<feature type="signal peptide" evidence="1">
    <location>
        <begin position="1"/>
        <end position="23"/>
    </location>
</feature>
<accession>T2GBG9</accession>
<sequence length="212" mass="23070">MSRSIAVLVLACSLLGSASLAGAQFSLPLPDLGGIVKQKTGIPTGTPTQTPAPGTKTFAAPTTFRNADRRFEFVIPAGWLQESGDVQSEQGAVFQKSDRSISFTFHMTQMVPSFPAPASVAASLRQANEEMQIKKLLAAKRRDGGVKAPGTPRVIGWEVTESEKGSGGFQRIIWQCYDQDNYYFNFMTATEPAKFRAARAEMQQIINSITFK</sequence>
<protein>
    <recommendedName>
        <fullName evidence="4">PsbP C-terminal domain-containing protein</fullName>
    </recommendedName>
</protein>
<name>T2GBG9_MEGG1</name>
<keyword evidence="3" id="KW-1185">Reference proteome</keyword>
<dbReference type="AlphaFoldDB" id="T2GBG9"/>
<evidence type="ECO:0000313" key="2">
    <source>
        <dbReference type="EMBL" id="AGW13935.1"/>
    </source>
</evidence>
<organism evidence="2 3">
    <name type="scientific">Megalodesulfovibrio gigas (strain ATCC 19364 / DSM 1382 / NCIMB 9332 / VKM B-1759)</name>
    <name type="common">Desulfovibrio gigas</name>
    <dbReference type="NCBI Taxonomy" id="1121448"/>
    <lineage>
        <taxon>Bacteria</taxon>
        <taxon>Pseudomonadati</taxon>
        <taxon>Thermodesulfobacteriota</taxon>
        <taxon>Desulfovibrionia</taxon>
        <taxon>Desulfovibrionales</taxon>
        <taxon>Desulfovibrionaceae</taxon>
        <taxon>Megalodesulfovibrio</taxon>
    </lineage>
</organism>
<dbReference type="EMBL" id="CP006585">
    <property type="protein sequence ID" value="AGW13935.1"/>
    <property type="molecule type" value="Genomic_DNA"/>
</dbReference>
<reference evidence="2 3" key="1">
    <citation type="journal article" date="2013" name="J. Bacteriol.">
        <title>Roles of HynAB and Ech, the only two hydrogenases found in the model sulfate reducer Desulfovibrio gigas.</title>
        <authorList>
            <person name="Morais-Silva F.O."/>
            <person name="Santos C.I."/>
            <person name="Rodrigues R."/>
            <person name="Pereira I.A."/>
            <person name="Rodrigues-Pousada C."/>
        </authorList>
    </citation>
    <scope>NUCLEOTIDE SEQUENCE [LARGE SCALE GENOMIC DNA]</scope>
    <source>
        <strain evidence="3">ATCC 19364 / DSM 1382 / NCIMB 9332 / VKM B-1759</strain>
    </source>
</reference>
<dbReference type="Proteomes" id="UP000016587">
    <property type="component" value="Chromosome"/>
</dbReference>
<evidence type="ECO:0008006" key="4">
    <source>
        <dbReference type="Google" id="ProtNLM"/>
    </source>
</evidence>
<feature type="chain" id="PRO_5004588299" description="PsbP C-terminal domain-containing protein" evidence="1">
    <location>
        <begin position="24"/>
        <end position="212"/>
    </location>
</feature>
<dbReference type="eggNOG" id="ENOG5030Z6R">
    <property type="taxonomic scope" value="Bacteria"/>
</dbReference>
<evidence type="ECO:0000256" key="1">
    <source>
        <dbReference type="SAM" id="SignalP"/>
    </source>
</evidence>
<keyword evidence="1" id="KW-0732">Signal</keyword>
<dbReference type="HOGENOM" id="CLU_1298113_0_0_7"/>